<dbReference type="Proteomes" id="UP001228905">
    <property type="component" value="Unassembled WGS sequence"/>
</dbReference>
<keyword evidence="2 7" id="KW-0808">Transferase</keyword>
<dbReference type="GO" id="GO:0008478">
    <property type="term" value="F:pyridoxal kinase activity"/>
    <property type="evidence" value="ECO:0007669"/>
    <property type="project" value="UniProtKB-EC"/>
</dbReference>
<sequence>MPTALILSSHVAGSRVGGTAQALALVPFKIDPIVVPTVLYGRHPGWGAPGGATVPVEAFEGMLDGIEANGLFGLTDLVLSGYYASVEQVRAAGRAIDAVRAAPRDGAAARKPIVVVDPTMGDAGKGLYVPPEVAAAIGEELIPRADLVCPNAWELQRLTGAETRDPVQAMRAARLLGKPVLVSSVHRGNEIGVVYADKREAWLAAHAKSETAPNGTGDLLTALFAASLLGGQTASYGLARAVGGLAETITSANIWASPELPIVAMGARIMQASPTVRIERLA</sequence>
<evidence type="ECO:0000256" key="2">
    <source>
        <dbReference type="ARBA" id="ARBA00022679"/>
    </source>
</evidence>
<evidence type="ECO:0000313" key="8">
    <source>
        <dbReference type="Proteomes" id="UP001228905"/>
    </source>
</evidence>
<dbReference type="Gene3D" id="3.40.1190.20">
    <property type="match status" value="1"/>
</dbReference>
<dbReference type="EC" id="2.7.1.35" evidence="1"/>
<dbReference type="PANTHER" id="PTHR10534:SF2">
    <property type="entry name" value="PYRIDOXAL KINASE"/>
    <property type="match status" value="1"/>
</dbReference>
<organism evidence="7 8">
    <name type="scientific">Caulobacter ginsengisoli</name>
    <dbReference type="NCBI Taxonomy" id="400775"/>
    <lineage>
        <taxon>Bacteria</taxon>
        <taxon>Pseudomonadati</taxon>
        <taxon>Pseudomonadota</taxon>
        <taxon>Alphaproteobacteria</taxon>
        <taxon>Caulobacterales</taxon>
        <taxon>Caulobacteraceae</taxon>
        <taxon>Caulobacter</taxon>
    </lineage>
</organism>
<dbReference type="SUPFAM" id="SSF53613">
    <property type="entry name" value="Ribokinase-like"/>
    <property type="match status" value="1"/>
</dbReference>
<proteinExistence type="predicted"/>
<evidence type="ECO:0000256" key="3">
    <source>
        <dbReference type="ARBA" id="ARBA00022741"/>
    </source>
</evidence>
<name>A0ABU0IW70_9CAUL</name>
<dbReference type="CDD" id="cd01173">
    <property type="entry name" value="pyridoxal_pyridoxamine_kinase"/>
    <property type="match status" value="1"/>
</dbReference>
<dbReference type="InterPro" id="IPR013749">
    <property type="entry name" value="PM/HMP-P_kinase-1"/>
</dbReference>
<dbReference type="RefSeq" id="WP_307351116.1">
    <property type="nucleotide sequence ID" value="NZ_JAUSVS010000007.1"/>
</dbReference>
<dbReference type="PANTHER" id="PTHR10534">
    <property type="entry name" value="PYRIDOXAL KINASE"/>
    <property type="match status" value="1"/>
</dbReference>
<reference evidence="7 8" key="1">
    <citation type="submission" date="2023-07" db="EMBL/GenBank/DDBJ databases">
        <title>Genomic Encyclopedia of Type Strains, Phase IV (KMG-IV): sequencing the most valuable type-strain genomes for metagenomic binning, comparative biology and taxonomic classification.</title>
        <authorList>
            <person name="Goeker M."/>
        </authorList>
    </citation>
    <scope>NUCLEOTIDE SEQUENCE [LARGE SCALE GENOMIC DNA]</scope>
    <source>
        <strain evidence="7 8">DSM 18695</strain>
    </source>
</reference>
<evidence type="ECO:0000256" key="1">
    <source>
        <dbReference type="ARBA" id="ARBA00012104"/>
    </source>
</evidence>
<keyword evidence="5" id="KW-0067">ATP-binding</keyword>
<accession>A0ABU0IW70</accession>
<keyword evidence="4 7" id="KW-0418">Kinase</keyword>
<evidence type="ECO:0000313" key="7">
    <source>
        <dbReference type="EMBL" id="MDQ0465630.1"/>
    </source>
</evidence>
<dbReference type="EMBL" id="JAUSVS010000007">
    <property type="protein sequence ID" value="MDQ0465630.1"/>
    <property type="molecule type" value="Genomic_DNA"/>
</dbReference>
<keyword evidence="3" id="KW-0547">Nucleotide-binding</keyword>
<comment type="caution">
    <text evidence="7">The sequence shown here is derived from an EMBL/GenBank/DDBJ whole genome shotgun (WGS) entry which is preliminary data.</text>
</comment>
<protein>
    <recommendedName>
        <fullName evidence="1">pyridoxal kinase</fullName>
        <ecNumber evidence="1">2.7.1.35</ecNumber>
    </recommendedName>
</protein>
<gene>
    <name evidence="7" type="ORF">QO010_003419</name>
</gene>
<dbReference type="InterPro" id="IPR004625">
    <property type="entry name" value="PyrdxlKinase"/>
</dbReference>
<evidence type="ECO:0000256" key="4">
    <source>
        <dbReference type="ARBA" id="ARBA00022777"/>
    </source>
</evidence>
<feature type="domain" description="Pyridoxamine kinase/Phosphomethylpyrimidine kinase" evidence="6">
    <location>
        <begin position="113"/>
        <end position="250"/>
    </location>
</feature>
<dbReference type="Pfam" id="PF08543">
    <property type="entry name" value="Phos_pyr_kin"/>
    <property type="match status" value="1"/>
</dbReference>
<keyword evidence="8" id="KW-1185">Reference proteome</keyword>
<dbReference type="InterPro" id="IPR029056">
    <property type="entry name" value="Ribokinase-like"/>
</dbReference>
<evidence type="ECO:0000259" key="6">
    <source>
        <dbReference type="Pfam" id="PF08543"/>
    </source>
</evidence>
<evidence type="ECO:0000256" key="5">
    <source>
        <dbReference type="ARBA" id="ARBA00022840"/>
    </source>
</evidence>